<proteinExistence type="predicted"/>
<dbReference type="EMBL" id="GBRH01169817">
    <property type="protein sequence ID" value="JAE28079.1"/>
    <property type="molecule type" value="Transcribed_RNA"/>
</dbReference>
<reference evidence="1" key="2">
    <citation type="journal article" date="2015" name="Data Brief">
        <title>Shoot transcriptome of the giant reed, Arundo donax.</title>
        <authorList>
            <person name="Barrero R.A."/>
            <person name="Guerrero F.D."/>
            <person name="Moolhuijzen P."/>
            <person name="Goolsby J.A."/>
            <person name="Tidwell J."/>
            <person name="Bellgard S.E."/>
            <person name="Bellgard M.I."/>
        </authorList>
    </citation>
    <scope>NUCLEOTIDE SEQUENCE</scope>
    <source>
        <tissue evidence="1">Shoot tissue taken approximately 20 cm above the soil surface</tissue>
    </source>
</reference>
<accession>A0A0A9GX01</accession>
<organism evidence="1">
    <name type="scientific">Arundo donax</name>
    <name type="common">Giant reed</name>
    <name type="synonym">Donax arundinaceus</name>
    <dbReference type="NCBI Taxonomy" id="35708"/>
    <lineage>
        <taxon>Eukaryota</taxon>
        <taxon>Viridiplantae</taxon>
        <taxon>Streptophyta</taxon>
        <taxon>Embryophyta</taxon>
        <taxon>Tracheophyta</taxon>
        <taxon>Spermatophyta</taxon>
        <taxon>Magnoliopsida</taxon>
        <taxon>Liliopsida</taxon>
        <taxon>Poales</taxon>
        <taxon>Poaceae</taxon>
        <taxon>PACMAD clade</taxon>
        <taxon>Arundinoideae</taxon>
        <taxon>Arundineae</taxon>
        <taxon>Arundo</taxon>
    </lineage>
</organism>
<reference evidence="1" key="1">
    <citation type="submission" date="2014-09" db="EMBL/GenBank/DDBJ databases">
        <authorList>
            <person name="Magalhaes I.L.F."/>
            <person name="Oliveira U."/>
            <person name="Santos F.R."/>
            <person name="Vidigal T.H.D.A."/>
            <person name="Brescovit A.D."/>
            <person name="Santos A.J."/>
        </authorList>
    </citation>
    <scope>NUCLEOTIDE SEQUENCE</scope>
    <source>
        <tissue evidence="1">Shoot tissue taken approximately 20 cm above the soil surface</tissue>
    </source>
</reference>
<dbReference type="AlphaFoldDB" id="A0A0A9GX01"/>
<sequence>MSSCQFVASSSISYDLAFSFVNPCSNKDKFL</sequence>
<name>A0A0A9GX01_ARUDO</name>
<protein>
    <submittedName>
        <fullName evidence="1">Uncharacterized protein</fullName>
    </submittedName>
</protein>
<evidence type="ECO:0000313" key="1">
    <source>
        <dbReference type="EMBL" id="JAE28079.1"/>
    </source>
</evidence>